<name>A0A9W8PXC8_9HYPO</name>
<dbReference type="EMBL" id="JAPDHF010000004">
    <property type="protein sequence ID" value="KAJ4019647.1"/>
    <property type="molecule type" value="Genomic_DNA"/>
</dbReference>
<gene>
    <name evidence="1" type="ORF">NW766_003400</name>
</gene>
<keyword evidence="2" id="KW-1185">Reference proteome</keyword>
<organism evidence="1 2">
    <name type="scientific">Fusarium irregulare</name>
    <dbReference type="NCBI Taxonomy" id="2494466"/>
    <lineage>
        <taxon>Eukaryota</taxon>
        <taxon>Fungi</taxon>
        <taxon>Dikarya</taxon>
        <taxon>Ascomycota</taxon>
        <taxon>Pezizomycotina</taxon>
        <taxon>Sordariomycetes</taxon>
        <taxon>Hypocreomycetidae</taxon>
        <taxon>Hypocreales</taxon>
        <taxon>Nectriaceae</taxon>
        <taxon>Fusarium</taxon>
        <taxon>Fusarium incarnatum-equiseti species complex</taxon>
    </lineage>
</organism>
<reference evidence="1" key="1">
    <citation type="submission" date="2022-10" db="EMBL/GenBank/DDBJ databases">
        <title>Fusarium specimens isolated from Avocado Roots.</title>
        <authorList>
            <person name="Stajich J."/>
            <person name="Roper C."/>
            <person name="Heimlech-Rivalta G."/>
        </authorList>
    </citation>
    <scope>NUCLEOTIDE SEQUENCE</scope>
    <source>
        <strain evidence="1">CF00143</strain>
    </source>
</reference>
<proteinExistence type="predicted"/>
<accession>A0A9W8PXC8</accession>
<evidence type="ECO:0000313" key="2">
    <source>
        <dbReference type="Proteomes" id="UP001152130"/>
    </source>
</evidence>
<evidence type="ECO:0000313" key="1">
    <source>
        <dbReference type="EMBL" id="KAJ4019647.1"/>
    </source>
</evidence>
<comment type="caution">
    <text evidence="1">The sequence shown here is derived from an EMBL/GenBank/DDBJ whole genome shotgun (WGS) entry which is preliminary data.</text>
</comment>
<dbReference type="AlphaFoldDB" id="A0A9W8PXC8"/>
<protein>
    <submittedName>
        <fullName evidence="1">Uncharacterized protein</fullName>
    </submittedName>
</protein>
<dbReference type="Proteomes" id="UP001152130">
    <property type="component" value="Unassembled WGS sequence"/>
</dbReference>
<sequence length="72" mass="8114">MHLHEVHVPELRLRAFRMIPFFFGSIPPGRQPKEVNMYPAILILREITALALQTTSANAPVPMPCTYTIVLG</sequence>